<accession>A0A947GE27</accession>
<evidence type="ECO:0000256" key="1">
    <source>
        <dbReference type="SAM" id="Phobius"/>
    </source>
</evidence>
<sequence length="163" mass="16389">MAAAEPAPGAVVPLPPGALAGLVDIRGPQPTLESLAADTAIAIALGISLAIVAGLVARPFVVARTSPRARALAALRAAAALPPDEAAPALARALADHVAAHGGPSGSLADPATRAALDRFFTTDWFSGPEAQRFAAALYRPDTRLDGRAIADRLAGLVGGRRP</sequence>
<evidence type="ECO:0000313" key="3">
    <source>
        <dbReference type="Proteomes" id="UP000766595"/>
    </source>
</evidence>
<dbReference type="AlphaFoldDB" id="A0A947GE27"/>
<feature type="transmembrane region" description="Helical" evidence="1">
    <location>
        <begin position="40"/>
        <end position="61"/>
    </location>
</feature>
<keyword evidence="1" id="KW-0472">Membrane</keyword>
<keyword evidence="1" id="KW-0812">Transmembrane</keyword>
<reference evidence="2 3" key="1">
    <citation type="submission" date="2021-06" db="EMBL/GenBank/DDBJ databases">
        <authorList>
            <person name="Grouzdev D.S."/>
            <person name="Koziaeva V."/>
        </authorList>
    </citation>
    <scope>NUCLEOTIDE SEQUENCE [LARGE SCALE GENOMIC DNA]</scope>
    <source>
        <strain evidence="2 3">22</strain>
    </source>
</reference>
<dbReference type="RefSeq" id="WP_261967530.1">
    <property type="nucleotide sequence ID" value="NZ_JAHHZF010000002.1"/>
</dbReference>
<keyword evidence="1" id="KW-1133">Transmembrane helix</keyword>
<proteinExistence type="predicted"/>
<protein>
    <submittedName>
        <fullName evidence="2">Uncharacterized protein</fullName>
    </submittedName>
</protein>
<evidence type="ECO:0000313" key="2">
    <source>
        <dbReference type="EMBL" id="MBT9288890.1"/>
    </source>
</evidence>
<gene>
    <name evidence="2" type="ORF">KL771_05485</name>
</gene>
<name>A0A947GE27_9HYPH</name>
<keyword evidence="3" id="KW-1185">Reference proteome</keyword>
<dbReference type="Proteomes" id="UP000766595">
    <property type="component" value="Unassembled WGS sequence"/>
</dbReference>
<comment type="caution">
    <text evidence="2">The sequence shown here is derived from an EMBL/GenBank/DDBJ whole genome shotgun (WGS) entry which is preliminary data.</text>
</comment>
<dbReference type="EMBL" id="JAHHZF010000002">
    <property type="protein sequence ID" value="MBT9288890.1"/>
    <property type="molecule type" value="Genomic_DNA"/>
</dbReference>
<organism evidence="2 3">
    <name type="scientific">Prosthecodimorpha staleyi</name>
    <dbReference type="NCBI Taxonomy" id="2840188"/>
    <lineage>
        <taxon>Bacteria</taxon>
        <taxon>Pseudomonadati</taxon>
        <taxon>Pseudomonadota</taxon>
        <taxon>Alphaproteobacteria</taxon>
        <taxon>Hyphomicrobiales</taxon>
        <taxon>Ancalomicrobiaceae</taxon>
        <taxon>Prosthecodimorpha</taxon>
    </lineage>
</organism>